<dbReference type="Gene3D" id="3.30.420.10">
    <property type="entry name" value="Ribonuclease H-like superfamily/Ribonuclease H"/>
    <property type="match status" value="1"/>
</dbReference>
<reference evidence="1" key="1">
    <citation type="submission" date="2015-07" db="EMBL/GenBank/DDBJ databases">
        <title>MeaNS - Measles Nucleotide Surveillance Program.</title>
        <authorList>
            <person name="Tran T."/>
            <person name="Druce J."/>
        </authorList>
    </citation>
    <scope>NUCLEOTIDE SEQUENCE</scope>
    <source>
        <strain evidence="1">UCB-OBI-ISO-001</strain>
        <tissue evidence="1">Gonad</tissue>
    </source>
</reference>
<evidence type="ECO:0000313" key="1">
    <source>
        <dbReference type="EMBL" id="KOF72618.1"/>
    </source>
</evidence>
<dbReference type="STRING" id="37653.A0A0L8G6V4"/>
<dbReference type="InterPro" id="IPR036397">
    <property type="entry name" value="RNaseH_sf"/>
</dbReference>
<dbReference type="GO" id="GO:0003676">
    <property type="term" value="F:nucleic acid binding"/>
    <property type="evidence" value="ECO:0007669"/>
    <property type="project" value="InterPro"/>
</dbReference>
<gene>
    <name evidence="1" type="ORF">OCBIM_22039211mg</name>
</gene>
<dbReference type="AlphaFoldDB" id="A0A0L8G6V4"/>
<protein>
    <recommendedName>
        <fullName evidence="2">Tc1-like transposase DDE domain-containing protein</fullName>
    </recommendedName>
</protein>
<proteinExistence type="predicted"/>
<accession>A0A0L8G6V4</accession>
<sequence length="124" mass="14517">MEHGELMLGWHEDWPELFENIIWSDKAVFHVSGFINRHNCHYWASCNKDLNMMVGRMQAQPKVTMWCRMTATSLQPVYDTMNTDCYLQMLENYVWPSVSGWDNIGDLIFMQDGAPPHFAFTVHA</sequence>
<dbReference type="PANTHER" id="PTHR47326:SF1">
    <property type="entry name" value="HTH PSQ-TYPE DOMAIN-CONTAINING PROTEIN"/>
    <property type="match status" value="1"/>
</dbReference>
<name>A0A0L8G6V4_OCTBM</name>
<dbReference type="PANTHER" id="PTHR47326">
    <property type="entry name" value="TRANSPOSABLE ELEMENT TC3 TRANSPOSASE-LIKE PROTEIN"/>
    <property type="match status" value="1"/>
</dbReference>
<dbReference type="EMBL" id="KQ423576">
    <property type="protein sequence ID" value="KOF72618.1"/>
    <property type="molecule type" value="Genomic_DNA"/>
</dbReference>
<organism evidence="1">
    <name type="scientific">Octopus bimaculoides</name>
    <name type="common">California two-spotted octopus</name>
    <dbReference type="NCBI Taxonomy" id="37653"/>
    <lineage>
        <taxon>Eukaryota</taxon>
        <taxon>Metazoa</taxon>
        <taxon>Spiralia</taxon>
        <taxon>Lophotrochozoa</taxon>
        <taxon>Mollusca</taxon>
        <taxon>Cephalopoda</taxon>
        <taxon>Coleoidea</taxon>
        <taxon>Octopodiformes</taxon>
        <taxon>Octopoda</taxon>
        <taxon>Incirrata</taxon>
        <taxon>Octopodidae</taxon>
        <taxon>Octopus</taxon>
    </lineage>
</organism>
<evidence type="ECO:0008006" key="2">
    <source>
        <dbReference type="Google" id="ProtNLM"/>
    </source>
</evidence>